<comment type="subcellular location">
    <subcellularLocation>
        <location evidence="1">Membrane</location>
        <topology evidence="1">Multi-pass membrane protein</topology>
    </subcellularLocation>
</comment>
<feature type="transmembrane region" description="Helical" evidence="5">
    <location>
        <begin position="319"/>
        <end position="343"/>
    </location>
</feature>
<feature type="transmembrane region" description="Helical" evidence="5">
    <location>
        <begin position="151"/>
        <end position="169"/>
    </location>
</feature>
<dbReference type="GeneID" id="81624287"/>
<dbReference type="PANTHER" id="PTHR23502">
    <property type="entry name" value="MAJOR FACILITATOR SUPERFAMILY"/>
    <property type="match status" value="1"/>
</dbReference>
<dbReference type="InterPro" id="IPR020846">
    <property type="entry name" value="MFS_dom"/>
</dbReference>
<dbReference type="Gene3D" id="1.20.1720.10">
    <property type="entry name" value="Multidrug resistance protein D"/>
    <property type="match status" value="1"/>
</dbReference>
<dbReference type="GO" id="GO:0022857">
    <property type="term" value="F:transmembrane transporter activity"/>
    <property type="evidence" value="ECO:0007669"/>
    <property type="project" value="InterPro"/>
</dbReference>
<organism evidence="7 8">
    <name type="scientific">Penicillium diatomitis</name>
    <dbReference type="NCBI Taxonomy" id="2819901"/>
    <lineage>
        <taxon>Eukaryota</taxon>
        <taxon>Fungi</taxon>
        <taxon>Dikarya</taxon>
        <taxon>Ascomycota</taxon>
        <taxon>Pezizomycotina</taxon>
        <taxon>Eurotiomycetes</taxon>
        <taxon>Eurotiomycetidae</taxon>
        <taxon>Eurotiales</taxon>
        <taxon>Aspergillaceae</taxon>
        <taxon>Penicillium</taxon>
    </lineage>
</organism>
<keyword evidence="2 5" id="KW-0812">Transmembrane</keyword>
<feature type="transmembrane region" description="Helical" evidence="5">
    <location>
        <begin position="181"/>
        <end position="202"/>
    </location>
</feature>
<evidence type="ECO:0000256" key="3">
    <source>
        <dbReference type="ARBA" id="ARBA00022989"/>
    </source>
</evidence>
<dbReference type="PROSITE" id="PS50850">
    <property type="entry name" value="MFS"/>
    <property type="match status" value="1"/>
</dbReference>
<evidence type="ECO:0000256" key="5">
    <source>
        <dbReference type="SAM" id="Phobius"/>
    </source>
</evidence>
<name>A0A9W9XDX2_9EURO</name>
<feature type="transmembrane region" description="Helical" evidence="5">
    <location>
        <begin position="208"/>
        <end position="229"/>
    </location>
</feature>
<dbReference type="GO" id="GO:0005886">
    <property type="term" value="C:plasma membrane"/>
    <property type="evidence" value="ECO:0007669"/>
    <property type="project" value="TreeGrafter"/>
</dbReference>
<keyword evidence="3 5" id="KW-1133">Transmembrane helix</keyword>
<dbReference type="EMBL" id="JAPWDQ010000004">
    <property type="protein sequence ID" value="KAJ5489546.1"/>
    <property type="molecule type" value="Genomic_DNA"/>
</dbReference>
<evidence type="ECO:0000313" key="8">
    <source>
        <dbReference type="Proteomes" id="UP001148312"/>
    </source>
</evidence>
<sequence>MDKHNFIGDIGEFQLDEVSTASQSQEMIISEHGMKTLDSMDKNNPRNWSRARKTLLFVSLMSSSLLADGGMVWGGTLVTPQAIEWGISVTHSATSMNYGILLQGFGGMFAVPLIETYGRYPVWIWPQAITMFMVLGATLSKDYTTFTVFRTLQGLFGTVPQVIGLPIIHDMYSPEEWPRMINIWGTAFMVGPYLAPALAGYIGDASTWVISFAVLTAIYALSTLMVLVFGAETYYTPGKAPIPRFASYIGNHNTGLPKRATILHWSKVMIAYVFKFPLLMTGIATLITFTWPIGIATTIDVFLHSPPYNFNTIQASSMRFAGVVGALGALTINKPGWLVGFIFNEWIYKRHNAKWRTEYRLHGVWFPLSSMVCGLLTYGLTMHFGKHWIGIVFGWIMVTLGMVASTVAVTAYALEKYPDQATVVSAILNMWRTSGGFAVGYFQTAWIARNGLGLVFGIQAIVVGVAVVLCIVPVFIVERKYPRRGCIETRES</sequence>
<dbReference type="InterPro" id="IPR011701">
    <property type="entry name" value="MFS"/>
</dbReference>
<dbReference type="SUPFAM" id="SSF103473">
    <property type="entry name" value="MFS general substrate transporter"/>
    <property type="match status" value="1"/>
</dbReference>
<feature type="transmembrane region" description="Helical" evidence="5">
    <location>
        <begin position="454"/>
        <end position="477"/>
    </location>
</feature>
<feature type="transmembrane region" description="Helical" evidence="5">
    <location>
        <begin position="95"/>
        <end position="113"/>
    </location>
</feature>
<evidence type="ECO:0000256" key="2">
    <source>
        <dbReference type="ARBA" id="ARBA00022692"/>
    </source>
</evidence>
<feature type="transmembrane region" description="Helical" evidence="5">
    <location>
        <begin position="388"/>
        <end position="414"/>
    </location>
</feature>
<accession>A0A9W9XDX2</accession>
<keyword evidence="4 5" id="KW-0472">Membrane</keyword>
<comment type="caution">
    <text evidence="7">The sequence shown here is derived from an EMBL/GenBank/DDBJ whole genome shotgun (WGS) entry which is preliminary data.</text>
</comment>
<dbReference type="PANTHER" id="PTHR23502:SF159">
    <property type="entry name" value="TRANSPORTER, PUTATIVE (AFU_ORTHOLOGUE AFUA_4G14230)-RELATED"/>
    <property type="match status" value="1"/>
</dbReference>
<dbReference type="Pfam" id="PF07690">
    <property type="entry name" value="MFS_1"/>
    <property type="match status" value="1"/>
</dbReference>
<feature type="domain" description="Major facilitator superfamily (MFS) profile" evidence="6">
    <location>
        <begin position="54"/>
        <end position="481"/>
    </location>
</feature>
<protein>
    <recommendedName>
        <fullName evidence="6">Major facilitator superfamily (MFS) profile domain-containing protein</fullName>
    </recommendedName>
</protein>
<reference evidence="7" key="1">
    <citation type="submission" date="2022-12" db="EMBL/GenBank/DDBJ databases">
        <authorList>
            <person name="Petersen C."/>
        </authorList>
    </citation>
    <scope>NUCLEOTIDE SEQUENCE</scope>
    <source>
        <strain evidence="7">IBT 30728</strain>
    </source>
</reference>
<dbReference type="RefSeq" id="XP_056791579.1">
    <property type="nucleotide sequence ID" value="XM_056934038.1"/>
</dbReference>
<gene>
    <name evidence="7" type="ORF">N7539_004436</name>
</gene>
<feature type="transmembrane region" description="Helical" evidence="5">
    <location>
        <begin position="55"/>
        <end position="75"/>
    </location>
</feature>
<evidence type="ECO:0000313" key="7">
    <source>
        <dbReference type="EMBL" id="KAJ5489546.1"/>
    </source>
</evidence>
<feature type="transmembrane region" description="Helical" evidence="5">
    <location>
        <begin position="426"/>
        <end position="448"/>
    </location>
</feature>
<dbReference type="AlphaFoldDB" id="A0A9W9XDX2"/>
<evidence type="ECO:0000256" key="1">
    <source>
        <dbReference type="ARBA" id="ARBA00004141"/>
    </source>
</evidence>
<reference evidence="7" key="2">
    <citation type="journal article" date="2023" name="IMA Fungus">
        <title>Comparative genomic study of the Penicillium genus elucidates a diverse pangenome and 15 lateral gene transfer events.</title>
        <authorList>
            <person name="Petersen C."/>
            <person name="Sorensen T."/>
            <person name="Nielsen M.R."/>
            <person name="Sondergaard T.E."/>
            <person name="Sorensen J.L."/>
            <person name="Fitzpatrick D.A."/>
            <person name="Frisvad J.C."/>
            <person name="Nielsen K.L."/>
        </authorList>
    </citation>
    <scope>NUCLEOTIDE SEQUENCE</scope>
    <source>
        <strain evidence="7">IBT 30728</strain>
    </source>
</reference>
<dbReference type="InterPro" id="IPR036259">
    <property type="entry name" value="MFS_trans_sf"/>
</dbReference>
<feature type="transmembrane region" description="Helical" evidence="5">
    <location>
        <begin position="120"/>
        <end position="139"/>
    </location>
</feature>
<keyword evidence="8" id="KW-1185">Reference proteome</keyword>
<dbReference type="Proteomes" id="UP001148312">
    <property type="component" value="Unassembled WGS sequence"/>
</dbReference>
<feature type="transmembrane region" description="Helical" evidence="5">
    <location>
        <begin position="364"/>
        <end position="382"/>
    </location>
</feature>
<proteinExistence type="predicted"/>
<evidence type="ECO:0000259" key="6">
    <source>
        <dbReference type="PROSITE" id="PS50850"/>
    </source>
</evidence>
<evidence type="ECO:0000256" key="4">
    <source>
        <dbReference type="ARBA" id="ARBA00023136"/>
    </source>
</evidence>
<feature type="transmembrane region" description="Helical" evidence="5">
    <location>
        <begin position="276"/>
        <end position="299"/>
    </location>
</feature>